<dbReference type="Gene3D" id="1.10.840.10">
    <property type="entry name" value="Ras guanine-nucleotide exchange factors catalytic domain"/>
    <property type="match status" value="1"/>
</dbReference>
<feature type="region of interest" description="Disordered" evidence="5">
    <location>
        <begin position="48"/>
        <end position="73"/>
    </location>
</feature>
<dbReference type="InterPro" id="IPR023578">
    <property type="entry name" value="Ras_GEF_dom_sf"/>
</dbReference>
<evidence type="ECO:0000259" key="7">
    <source>
        <dbReference type="PROSITE" id="PS50009"/>
    </source>
</evidence>
<feature type="domain" description="Ras-GEF" evidence="7">
    <location>
        <begin position="938"/>
        <end position="1189"/>
    </location>
</feature>
<proteinExistence type="predicted"/>
<dbReference type="EMBL" id="ONZQ02000012">
    <property type="protein sequence ID" value="SPO05130.1"/>
    <property type="molecule type" value="Genomic_DNA"/>
</dbReference>
<dbReference type="SUPFAM" id="SSF50044">
    <property type="entry name" value="SH3-domain"/>
    <property type="match status" value="1"/>
</dbReference>
<dbReference type="PROSITE" id="PS50002">
    <property type="entry name" value="SH3"/>
    <property type="match status" value="1"/>
</dbReference>
<dbReference type="GO" id="GO:0005085">
    <property type="term" value="F:guanyl-nucleotide exchange factor activity"/>
    <property type="evidence" value="ECO:0007669"/>
    <property type="project" value="UniProtKB-KW"/>
</dbReference>
<feature type="compositionally biased region" description="Polar residues" evidence="5">
    <location>
        <begin position="695"/>
        <end position="734"/>
    </location>
</feature>
<evidence type="ECO:0000256" key="5">
    <source>
        <dbReference type="SAM" id="MobiDB-lite"/>
    </source>
</evidence>
<dbReference type="GO" id="GO:0005886">
    <property type="term" value="C:plasma membrane"/>
    <property type="evidence" value="ECO:0007669"/>
    <property type="project" value="TreeGrafter"/>
</dbReference>
<comment type="caution">
    <text evidence="9">The sequence shown here is derived from an EMBL/GenBank/DDBJ whole genome shotgun (WGS) entry which is preliminary data.</text>
</comment>
<dbReference type="PANTHER" id="PTHR23113:SF354">
    <property type="entry name" value="BUD SITE SELECTION PROTEIN 5"/>
    <property type="match status" value="1"/>
</dbReference>
<dbReference type="Gene3D" id="2.30.30.40">
    <property type="entry name" value="SH3 Domains"/>
    <property type="match status" value="1"/>
</dbReference>
<name>A0AAE8SXS1_9PEZI</name>
<dbReference type="PROSITE" id="PS50009">
    <property type="entry name" value="RASGEF_CAT"/>
    <property type="match status" value="1"/>
</dbReference>
<feature type="compositionally biased region" description="Low complexity" evidence="5">
    <location>
        <begin position="680"/>
        <end position="694"/>
    </location>
</feature>
<dbReference type="CDD" id="cd06224">
    <property type="entry name" value="REM"/>
    <property type="match status" value="1"/>
</dbReference>
<accession>A0AAE8SXS1</accession>
<keyword evidence="2 3" id="KW-0344">Guanine-nucleotide releasing factor</keyword>
<dbReference type="Proteomes" id="UP001187682">
    <property type="component" value="Unassembled WGS sequence"/>
</dbReference>
<keyword evidence="1 4" id="KW-0728">SH3 domain</keyword>
<reference evidence="9" key="1">
    <citation type="submission" date="2018-03" db="EMBL/GenBank/DDBJ databases">
        <authorList>
            <person name="Guldener U."/>
        </authorList>
    </citation>
    <scope>NUCLEOTIDE SEQUENCE</scope>
</reference>
<dbReference type="CDD" id="cd00155">
    <property type="entry name" value="RasGEF"/>
    <property type="match status" value="1"/>
</dbReference>
<dbReference type="Gene3D" id="1.20.870.10">
    <property type="entry name" value="Son of sevenless (SoS) protein Chain: S domain 1"/>
    <property type="match status" value="1"/>
</dbReference>
<dbReference type="InterPro" id="IPR001452">
    <property type="entry name" value="SH3_domain"/>
</dbReference>
<feature type="domain" description="SH3" evidence="6">
    <location>
        <begin position="77"/>
        <end position="143"/>
    </location>
</feature>
<feature type="region of interest" description="Disordered" evidence="5">
    <location>
        <begin position="538"/>
        <end position="644"/>
    </location>
</feature>
<dbReference type="InterPro" id="IPR036964">
    <property type="entry name" value="RASGEF_cat_dom_sf"/>
</dbReference>
<dbReference type="InterPro" id="IPR000651">
    <property type="entry name" value="Ras-like_Gua-exchang_fac_N"/>
</dbReference>
<dbReference type="InterPro" id="IPR036028">
    <property type="entry name" value="SH3-like_dom_sf"/>
</dbReference>
<protein>
    <submittedName>
        <fullName evidence="9">Related to Ras guanine-nucleotide exchange protein Cdc25p</fullName>
    </submittedName>
</protein>
<evidence type="ECO:0000256" key="1">
    <source>
        <dbReference type="ARBA" id="ARBA00022443"/>
    </source>
</evidence>
<evidence type="ECO:0000256" key="3">
    <source>
        <dbReference type="PROSITE-ProRule" id="PRU00168"/>
    </source>
</evidence>
<sequence length="1231" mass="134693">MAMLNEEQQPMRASLQVAPLAIQKGCSGSASEGDGSHSDTYLHTGDVYSQSHITPPATPSTTEEEPASQSDEPSQPVFYNFLRAFYPFHPDYAITDSSVTLPLNEGDVILVHSIHTNGWADGTLLVTGARGWLPTNYCESYDPDEMRNLLKALLNFWDLLRSTSVTDSEIFGNQEFMKGIIAGVRYLLERTDCLTRETSMILRNDGLRRGRKTLLSELSSLVKTAKRLQECQRGAPVTEDEVNDLVDEMILKAFRIVTKGVRFLDIYEDDRQTAYPTMSMMATVIEESLTPPTPPADHSSFDAQSEATTAETTSDIVTSYPSDYLHLAAAPVPRRVSSMCSPPASSAHRLSQGSAHRLSASISHRVSLAGHSHLAKPENLVSEQLSLIHDVLLSQLGSFIGRLHLQSQSIADLVLAIKTSATSSRKLLAVVDLICAHDATSREMLATVRSTLFMRTQELISAGQGIIAHDTADFADVILPEQVPMLSDAATGCVRAAGECVERTHSVIARVGDFEAEVEETTVVGIDVSVLDCVCEERSSSITPSPPMERRPSAAETIAESTTTSGSAQDELEEEKALPPINGLSVDKPLPSVPAAVDSPVQEIFQPPVRSESLNSPTLSRPSSGETDAPSMVSSVTSLRPMAPPLPKISTYHLMPLTDSSTNENTLTEADFQPSAHYESMTASSAGSTSTYLSQDSETSLVSRTSTRATTPDHTAGPKSQPSLSDLSIAGSATHSEEVEDVESKLLEKTYAHELMFNKEGQVTGGSLPALVERLTVHESTPDAMFVSTFYLTFRLFCTPVELAQALVDRFEYVADAPHVTGPVRLRVYNVFKGWLESHWRDETDREALDVIVPFAEVKLPAVIPSAGRRLLELAQRVSKEGSLVPRLVSSMAKTSTSVPQFVPAETATPAPIISRSQLSSLVNWKSNGASPTILDFDALELARQLTIKQMSVFCAILPEELLASQWMKNGGVDAPNVKAMSALSTDLSNLVAETILHYGEVKKRAAVIKQWIKIAYQCKNLHNYDGLMAIICTLNSSTISRLRKTWDAVSPKRREMLRTLQAMVEPGQNHKLIRGRLHDHVPPCLPFLGMYLTDLAFVDIGNPATKQLHGLGGEGEEESDGITVVNFDKHTRTAKIIFELQRFQIPYPLNEIPEMQEWMSTQIGRVRLTEPDNVQVSYYRKSLLLEPREMMAARAASDNASLLSAVTTQRGATDLFGWMSRDRQAAPSQT</sequence>
<evidence type="ECO:0000256" key="4">
    <source>
        <dbReference type="PROSITE-ProRule" id="PRU00192"/>
    </source>
</evidence>
<evidence type="ECO:0000313" key="9">
    <source>
        <dbReference type="EMBL" id="SPO05130.1"/>
    </source>
</evidence>
<feature type="region of interest" description="Disordered" evidence="5">
    <location>
        <begin position="288"/>
        <end position="312"/>
    </location>
</feature>
<dbReference type="AlphaFoldDB" id="A0AAE8SXS1"/>
<gene>
    <name evidence="9" type="ORF">DNG_07816</name>
</gene>
<dbReference type="SUPFAM" id="SSF48366">
    <property type="entry name" value="Ras GEF"/>
    <property type="match status" value="1"/>
</dbReference>
<evidence type="ECO:0000259" key="8">
    <source>
        <dbReference type="PROSITE" id="PS50212"/>
    </source>
</evidence>
<feature type="region of interest" description="Disordered" evidence="5">
    <location>
        <begin position="678"/>
        <end position="741"/>
    </location>
</feature>
<feature type="compositionally biased region" description="Low complexity" evidence="5">
    <location>
        <begin position="554"/>
        <end position="568"/>
    </location>
</feature>
<evidence type="ECO:0000313" key="10">
    <source>
        <dbReference type="Proteomes" id="UP001187682"/>
    </source>
</evidence>
<dbReference type="PANTHER" id="PTHR23113">
    <property type="entry name" value="GUANINE NUCLEOTIDE EXCHANGE FACTOR"/>
    <property type="match status" value="1"/>
</dbReference>
<evidence type="ECO:0000256" key="2">
    <source>
        <dbReference type="ARBA" id="ARBA00022658"/>
    </source>
</evidence>
<dbReference type="SMART" id="SM00326">
    <property type="entry name" value="SH3"/>
    <property type="match status" value="1"/>
</dbReference>
<dbReference type="InterPro" id="IPR001895">
    <property type="entry name" value="RASGEF_cat_dom"/>
</dbReference>
<dbReference type="SMART" id="SM00147">
    <property type="entry name" value="RasGEF"/>
    <property type="match status" value="1"/>
</dbReference>
<dbReference type="SMART" id="SM00229">
    <property type="entry name" value="RasGEFN"/>
    <property type="match status" value="1"/>
</dbReference>
<evidence type="ECO:0000259" key="6">
    <source>
        <dbReference type="PROSITE" id="PS50002"/>
    </source>
</evidence>
<keyword evidence="10" id="KW-1185">Reference proteome</keyword>
<dbReference type="InterPro" id="IPR008937">
    <property type="entry name" value="Ras-like_GEF"/>
</dbReference>
<dbReference type="Pfam" id="PF00618">
    <property type="entry name" value="RasGEF_N"/>
    <property type="match status" value="1"/>
</dbReference>
<dbReference type="Pfam" id="PF00617">
    <property type="entry name" value="RasGEF"/>
    <property type="match status" value="1"/>
</dbReference>
<organism evidence="9 10">
    <name type="scientific">Cephalotrichum gorgonifer</name>
    <dbReference type="NCBI Taxonomy" id="2041049"/>
    <lineage>
        <taxon>Eukaryota</taxon>
        <taxon>Fungi</taxon>
        <taxon>Dikarya</taxon>
        <taxon>Ascomycota</taxon>
        <taxon>Pezizomycotina</taxon>
        <taxon>Sordariomycetes</taxon>
        <taxon>Hypocreomycetidae</taxon>
        <taxon>Microascales</taxon>
        <taxon>Microascaceae</taxon>
        <taxon>Cephalotrichum</taxon>
    </lineage>
</organism>
<dbReference type="PROSITE" id="PS50212">
    <property type="entry name" value="RASGEF_NTER"/>
    <property type="match status" value="1"/>
</dbReference>
<feature type="compositionally biased region" description="Polar residues" evidence="5">
    <location>
        <begin position="612"/>
        <end position="638"/>
    </location>
</feature>
<feature type="domain" description="N-terminal Ras-GEF" evidence="8">
    <location>
        <begin position="759"/>
        <end position="879"/>
    </location>
</feature>
<dbReference type="GO" id="GO:0007265">
    <property type="term" value="P:Ras protein signal transduction"/>
    <property type="evidence" value="ECO:0007669"/>
    <property type="project" value="TreeGrafter"/>
</dbReference>